<evidence type="ECO:0000256" key="11">
    <source>
        <dbReference type="ARBA" id="ARBA00023027"/>
    </source>
</evidence>
<dbReference type="PANTHER" id="PTHR11435">
    <property type="entry name" value="NADH UBIQUINONE OXIDOREDUCTASE SUBUNIT ND6"/>
    <property type="match status" value="1"/>
</dbReference>
<evidence type="ECO:0000256" key="10">
    <source>
        <dbReference type="ARBA" id="ARBA00022989"/>
    </source>
</evidence>
<evidence type="ECO:0000256" key="9">
    <source>
        <dbReference type="ARBA" id="ARBA00022982"/>
    </source>
</evidence>
<evidence type="ECO:0000313" key="17">
    <source>
        <dbReference type="EMBL" id="ATN41125.1"/>
    </source>
</evidence>
<dbReference type="GO" id="GO:0031966">
    <property type="term" value="C:mitochondrial membrane"/>
    <property type="evidence" value="ECO:0007669"/>
    <property type="project" value="UniProtKB-SubCell"/>
</dbReference>
<evidence type="ECO:0000256" key="8">
    <source>
        <dbReference type="ARBA" id="ARBA00022967"/>
    </source>
</evidence>
<reference evidence="17" key="1">
    <citation type="journal article" date="2017" name="Mol. Ecol.">
        <title>Shotgun mitogenomics across body size classes in a local assemblage of tropical Diptera: Phylogeny, species diversity and mitochondrial abundance spectrum.</title>
        <authorList>
            <person name="Choo L.Q."/>
            <person name="Crampton-Platt A."/>
            <person name="Vogler A.P."/>
        </authorList>
    </citation>
    <scope>NUCLEOTIDE SEQUENCE</scope>
</reference>
<keyword evidence="10 16" id="KW-1133">Transmembrane helix</keyword>
<protein>
    <recommendedName>
        <fullName evidence="4">NADH-ubiquinone oxidoreductase chain 6</fullName>
        <ecNumber evidence="3">7.1.1.2</ecNumber>
    </recommendedName>
    <alternativeName>
        <fullName evidence="14">NADH dehydrogenase subunit 6</fullName>
    </alternativeName>
</protein>
<dbReference type="GO" id="GO:0008137">
    <property type="term" value="F:NADH dehydrogenase (ubiquinone) activity"/>
    <property type="evidence" value="ECO:0007669"/>
    <property type="project" value="UniProtKB-EC"/>
</dbReference>
<comment type="subcellular location">
    <subcellularLocation>
        <location evidence="1">Mitochondrion membrane</location>
        <topology evidence="1">Multi-pass membrane protein</topology>
    </subcellularLocation>
</comment>
<keyword evidence="9" id="KW-0249">Electron transport</keyword>
<comment type="similarity">
    <text evidence="2">Belongs to the complex I subunit 6 family.</text>
</comment>
<keyword evidence="12 17" id="KW-0496">Mitochondrion</keyword>
<gene>
    <name evidence="17" type="primary">nad6</name>
</gene>
<dbReference type="EC" id="7.1.1.2" evidence="3"/>
<keyword evidence="8" id="KW-1278">Translocase</keyword>
<dbReference type="InterPro" id="IPR050269">
    <property type="entry name" value="ComplexI_Subunit6"/>
</dbReference>
<evidence type="ECO:0000256" key="14">
    <source>
        <dbReference type="ARBA" id="ARBA00031019"/>
    </source>
</evidence>
<keyword evidence="5" id="KW-0813">Transport</keyword>
<evidence type="ECO:0000256" key="1">
    <source>
        <dbReference type="ARBA" id="ARBA00004225"/>
    </source>
</evidence>
<keyword evidence="6" id="KW-0679">Respiratory chain</keyword>
<sequence length="167" mass="19728">MFLMFFNTFMFTQTNHPLTMGIILLFQTLLSCILTGIISKSFWFSYILFLVFIGGMLILFIYMASLASNEKINFSLFTFMKFFIFIYSIIMIISLFDKYYISTFFNNEEMIINLNFLINENHLSLSKMYNMPNNYIIILLINYLLLTLIMVVKITNSFSGPLRPKNF</sequence>
<feature type="transmembrane region" description="Helical" evidence="16">
    <location>
        <begin position="135"/>
        <end position="155"/>
    </location>
</feature>
<keyword evidence="13 16" id="KW-0472">Membrane</keyword>
<evidence type="ECO:0000256" key="4">
    <source>
        <dbReference type="ARBA" id="ARBA00021095"/>
    </source>
</evidence>
<comment type="catalytic activity">
    <reaction evidence="15">
        <text>a ubiquinone + NADH + 5 H(+)(in) = a ubiquinol + NAD(+) + 4 H(+)(out)</text>
        <dbReference type="Rhea" id="RHEA:29091"/>
        <dbReference type="Rhea" id="RHEA-COMP:9565"/>
        <dbReference type="Rhea" id="RHEA-COMP:9566"/>
        <dbReference type="ChEBI" id="CHEBI:15378"/>
        <dbReference type="ChEBI" id="CHEBI:16389"/>
        <dbReference type="ChEBI" id="CHEBI:17976"/>
        <dbReference type="ChEBI" id="CHEBI:57540"/>
        <dbReference type="ChEBI" id="CHEBI:57945"/>
        <dbReference type="EC" id="7.1.1.2"/>
    </reaction>
</comment>
<feature type="transmembrane region" description="Helical" evidence="16">
    <location>
        <begin position="44"/>
        <end position="64"/>
    </location>
</feature>
<name>A0A343L9Z1_9NEOP</name>
<keyword evidence="11" id="KW-0520">NAD</keyword>
<proteinExistence type="inferred from homology"/>
<accession>A0A343L9Z1</accession>
<evidence type="ECO:0000256" key="15">
    <source>
        <dbReference type="ARBA" id="ARBA00049551"/>
    </source>
</evidence>
<geneLocation type="mitochondrion" evidence="17"/>
<evidence type="ECO:0000256" key="3">
    <source>
        <dbReference type="ARBA" id="ARBA00012944"/>
    </source>
</evidence>
<feature type="transmembrane region" description="Helical" evidence="16">
    <location>
        <begin position="76"/>
        <end position="96"/>
    </location>
</feature>
<evidence type="ECO:0000256" key="12">
    <source>
        <dbReference type="ARBA" id="ARBA00023128"/>
    </source>
</evidence>
<evidence type="ECO:0000256" key="2">
    <source>
        <dbReference type="ARBA" id="ARBA00005698"/>
    </source>
</evidence>
<evidence type="ECO:0000256" key="13">
    <source>
        <dbReference type="ARBA" id="ARBA00023136"/>
    </source>
</evidence>
<dbReference type="AlphaFoldDB" id="A0A343L9Z1"/>
<dbReference type="EMBL" id="MF410821">
    <property type="protein sequence ID" value="ATN41125.1"/>
    <property type="molecule type" value="Genomic_DNA"/>
</dbReference>
<evidence type="ECO:0000256" key="5">
    <source>
        <dbReference type="ARBA" id="ARBA00022448"/>
    </source>
</evidence>
<evidence type="ECO:0000256" key="16">
    <source>
        <dbReference type="SAM" id="Phobius"/>
    </source>
</evidence>
<dbReference type="PANTHER" id="PTHR11435:SF1">
    <property type="entry name" value="NADH-UBIQUINONE OXIDOREDUCTASE CHAIN 6"/>
    <property type="match status" value="1"/>
</dbReference>
<feature type="transmembrane region" description="Helical" evidence="16">
    <location>
        <begin position="20"/>
        <end position="38"/>
    </location>
</feature>
<keyword evidence="7 16" id="KW-0812">Transmembrane</keyword>
<evidence type="ECO:0000256" key="7">
    <source>
        <dbReference type="ARBA" id="ARBA00022692"/>
    </source>
</evidence>
<organism evidence="17">
    <name type="scientific">Endopterygota sp. 25 LC-2017</name>
    <dbReference type="NCBI Taxonomy" id="2030401"/>
    <lineage>
        <taxon>Eukaryota</taxon>
        <taxon>Metazoa</taxon>
        <taxon>Ecdysozoa</taxon>
        <taxon>Arthropoda</taxon>
        <taxon>Hexapoda</taxon>
        <taxon>Insecta</taxon>
        <taxon>Pterygota</taxon>
        <taxon>Neoptera</taxon>
        <taxon>Endopterygota</taxon>
    </lineage>
</organism>
<evidence type="ECO:0000256" key="6">
    <source>
        <dbReference type="ARBA" id="ARBA00022660"/>
    </source>
</evidence>